<keyword evidence="4 10" id="KW-0479">Metal-binding</keyword>
<evidence type="ECO:0000256" key="10">
    <source>
        <dbReference type="HAMAP-Rule" id="MF_00097"/>
    </source>
</evidence>
<dbReference type="Proteomes" id="UP000195981">
    <property type="component" value="Unassembled WGS sequence"/>
</dbReference>
<evidence type="ECO:0000259" key="13">
    <source>
        <dbReference type="Pfam" id="PF02581"/>
    </source>
</evidence>
<feature type="domain" description="Thiamine phosphate synthase/TenI" evidence="13">
    <location>
        <begin position="11"/>
        <end position="200"/>
    </location>
</feature>
<dbReference type="OrthoDB" id="3243336at2"/>
<evidence type="ECO:0000256" key="11">
    <source>
        <dbReference type="RuleBase" id="RU003826"/>
    </source>
</evidence>
<dbReference type="Gene3D" id="3.20.20.70">
    <property type="entry name" value="Aldolase class I"/>
    <property type="match status" value="1"/>
</dbReference>
<evidence type="ECO:0000313" key="14">
    <source>
        <dbReference type="EMBL" id="SLM90835.1"/>
    </source>
</evidence>
<feature type="binding site" evidence="10">
    <location>
        <position position="177"/>
    </location>
    <ligand>
        <name>2-[(2R,5Z)-2-carboxy-4-methylthiazol-5(2H)-ylidene]ethyl phosphate</name>
        <dbReference type="ChEBI" id="CHEBI:62899"/>
    </ligand>
</feature>
<organism evidence="14 15">
    <name type="scientific">Brachybacterium nesterenkovii</name>
    <dbReference type="NCBI Taxonomy" id="47847"/>
    <lineage>
        <taxon>Bacteria</taxon>
        <taxon>Bacillati</taxon>
        <taxon>Actinomycetota</taxon>
        <taxon>Actinomycetes</taxon>
        <taxon>Micrococcales</taxon>
        <taxon>Dermabacteraceae</taxon>
        <taxon>Brachybacterium</taxon>
    </lineage>
</organism>
<dbReference type="InterPro" id="IPR022998">
    <property type="entry name" value="ThiamineP_synth_TenI"/>
</dbReference>
<proteinExistence type="inferred from homology"/>
<dbReference type="NCBIfam" id="TIGR00693">
    <property type="entry name" value="thiE"/>
    <property type="match status" value="1"/>
</dbReference>
<dbReference type="InterPro" id="IPR034291">
    <property type="entry name" value="TMP_synthase"/>
</dbReference>
<dbReference type="SUPFAM" id="SSF51391">
    <property type="entry name" value="Thiamin phosphate synthase"/>
    <property type="match status" value="1"/>
</dbReference>
<feature type="binding site" evidence="10">
    <location>
        <position position="75"/>
    </location>
    <ligand>
        <name>Mg(2+)</name>
        <dbReference type="ChEBI" id="CHEBI:18420"/>
    </ligand>
</feature>
<comment type="function">
    <text evidence="1 10">Condenses 4-methyl-5-(beta-hydroxyethyl)thiazole monophosphate (THZ-P) and 2-methyl-4-amino-5-hydroxymethyl pyrimidine pyrophosphate (HMP-PP) to form thiamine monophosphate (TMP).</text>
</comment>
<evidence type="ECO:0000256" key="3">
    <source>
        <dbReference type="ARBA" id="ARBA00022679"/>
    </source>
</evidence>
<dbReference type="GO" id="GO:0004789">
    <property type="term" value="F:thiamine-phosphate diphosphorylase activity"/>
    <property type="evidence" value="ECO:0007669"/>
    <property type="project" value="UniProtKB-UniRule"/>
</dbReference>
<keyword evidence="6 10" id="KW-0784">Thiamine biosynthesis</keyword>
<feature type="binding site" evidence="10">
    <location>
        <position position="149"/>
    </location>
    <ligand>
        <name>4-amino-2-methyl-5-(diphosphooxymethyl)pyrimidine</name>
        <dbReference type="ChEBI" id="CHEBI:57841"/>
    </ligand>
</feature>
<feature type="binding site" evidence="10">
    <location>
        <begin position="146"/>
        <end position="148"/>
    </location>
    <ligand>
        <name>2-[(2R,5Z)-2-carboxy-4-methylthiazol-5(2H)-ylidene]ethyl phosphate</name>
        <dbReference type="ChEBI" id="CHEBI:62899"/>
    </ligand>
</feature>
<dbReference type="EMBL" id="FWFG01000050">
    <property type="protein sequence ID" value="SLM90835.1"/>
    <property type="molecule type" value="Genomic_DNA"/>
</dbReference>
<dbReference type="GO" id="GO:0000287">
    <property type="term" value="F:magnesium ion binding"/>
    <property type="evidence" value="ECO:0007669"/>
    <property type="project" value="UniProtKB-UniRule"/>
</dbReference>
<dbReference type="PANTHER" id="PTHR20857:SF15">
    <property type="entry name" value="THIAMINE-PHOSPHATE SYNTHASE"/>
    <property type="match status" value="1"/>
</dbReference>
<evidence type="ECO:0000256" key="1">
    <source>
        <dbReference type="ARBA" id="ARBA00003814"/>
    </source>
</evidence>
<dbReference type="AlphaFoldDB" id="A0A1X6WYJ2"/>
<feature type="binding site" evidence="10">
    <location>
        <position position="99"/>
    </location>
    <ligand>
        <name>Mg(2+)</name>
        <dbReference type="ChEBI" id="CHEBI:18420"/>
    </ligand>
</feature>
<comment type="cofactor">
    <cofactor evidence="10">
        <name>Mg(2+)</name>
        <dbReference type="ChEBI" id="CHEBI:18420"/>
    </cofactor>
    <text evidence="10">Binds 1 Mg(2+) ion per subunit.</text>
</comment>
<feature type="binding site" evidence="10">
    <location>
        <begin position="43"/>
        <end position="47"/>
    </location>
    <ligand>
        <name>4-amino-2-methyl-5-(diphosphooxymethyl)pyrimidine</name>
        <dbReference type="ChEBI" id="CHEBI:57841"/>
    </ligand>
</feature>
<dbReference type="UniPathway" id="UPA00060">
    <property type="reaction ID" value="UER00141"/>
</dbReference>
<evidence type="ECO:0000256" key="5">
    <source>
        <dbReference type="ARBA" id="ARBA00022842"/>
    </source>
</evidence>
<evidence type="ECO:0000256" key="7">
    <source>
        <dbReference type="ARBA" id="ARBA00047334"/>
    </source>
</evidence>
<comment type="catalytic activity">
    <reaction evidence="9 10 11">
        <text>2-[(2R,5Z)-2-carboxy-4-methylthiazol-5(2H)-ylidene]ethyl phosphate + 4-amino-2-methyl-5-(diphosphooxymethyl)pyrimidine + 2 H(+) = thiamine phosphate + CO2 + diphosphate</text>
        <dbReference type="Rhea" id="RHEA:47844"/>
        <dbReference type="ChEBI" id="CHEBI:15378"/>
        <dbReference type="ChEBI" id="CHEBI:16526"/>
        <dbReference type="ChEBI" id="CHEBI:33019"/>
        <dbReference type="ChEBI" id="CHEBI:37575"/>
        <dbReference type="ChEBI" id="CHEBI:57841"/>
        <dbReference type="ChEBI" id="CHEBI:62899"/>
        <dbReference type="EC" id="2.5.1.3"/>
    </reaction>
</comment>
<evidence type="ECO:0000313" key="15">
    <source>
        <dbReference type="Proteomes" id="UP000195981"/>
    </source>
</evidence>
<feature type="binding site" evidence="10">
    <location>
        <position position="118"/>
    </location>
    <ligand>
        <name>4-amino-2-methyl-5-(diphosphooxymethyl)pyrimidine</name>
        <dbReference type="ChEBI" id="CHEBI:57841"/>
    </ligand>
</feature>
<comment type="similarity">
    <text evidence="10 11">Belongs to the thiamine-phosphate synthase family.</text>
</comment>
<dbReference type="Pfam" id="PF02581">
    <property type="entry name" value="TMP-TENI"/>
    <property type="match status" value="1"/>
</dbReference>
<reference evidence="14 15" key="1">
    <citation type="submission" date="2017-02" db="EMBL/GenBank/DDBJ databases">
        <authorList>
            <person name="Peterson S.W."/>
        </authorList>
    </citation>
    <scope>NUCLEOTIDE SEQUENCE [LARGE SCALE GENOMIC DNA]</scope>
    <source>
        <strain evidence="14 15">CIP104813</strain>
    </source>
</reference>
<sequence>MSTVPPLDLSVYLVADAGVCEAVGADLPDVAARAVAGGATAVQLRAKDLGGGAFTELAAAVSRALPSSVPLLINDRVDVALTLRARGLACAGVHLGQSDLPVDDARALLGADAIIGLSAALPEQIRAAADSPARVDYIGIGPLHSTATKPDAPAGIGMPTVLERARASALPAVAIGGVTAADMPALRAGGLVGGAVVSCICADDDPEAAARRLADAWKETP</sequence>
<accession>A0A1X6WYJ2</accession>
<dbReference type="CDD" id="cd00564">
    <property type="entry name" value="TMP_TenI"/>
    <property type="match status" value="1"/>
</dbReference>
<gene>
    <name evidence="10" type="primary">thiE</name>
    <name evidence="14" type="ORF">FM110_05680</name>
</gene>
<dbReference type="HAMAP" id="MF_00097">
    <property type="entry name" value="TMP_synthase"/>
    <property type="match status" value="1"/>
</dbReference>
<dbReference type="EC" id="2.5.1.3" evidence="10"/>
<comment type="catalytic activity">
    <reaction evidence="7 10 11">
        <text>4-methyl-5-(2-phosphooxyethyl)-thiazole + 4-amino-2-methyl-5-(diphosphooxymethyl)pyrimidine + H(+) = thiamine phosphate + diphosphate</text>
        <dbReference type="Rhea" id="RHEA:22328"/>
        <dbReference type="ChEBI" id="CHEBI:15378"/>
        <dbReference type="ChEBI" id="CHEBI:33019"/>
        <dbReference type="ChEBI" id="CHEBI:37575"/>
        <dbReference type="ChEBI" id="CHEBI:57841"/>
        <dbReference type="ChEBI" id="CHEBI:58296"/>
        <dbReference type="EC" id="2.5.1.3"/>
    </reaction>
</comment>
<comment type="pathway">
    <text evidence="2 10 12">Cofactor biosynthesis; thiamine diphosphate biosynthesis; thiamine phosphate from 4-amino-2-methyl-5-diphosphomethylpyrimidine and 4-methyl-5-(2-phosphoethyl)-thiazole: step 1/1.</text>
</comment>
<feature type="binding site" evidence="10">
    <location>
        <position position="74"/>
    </location>
    <ligand>
        <name>4-amino-2-methyl-5-(diphosphooxymethyl)pyrimidine</name>
        <dbReference type="ChEBI" id="CHEBI:57841"/>
    </ligand>
</feature>
<evidence type="ECO:0000256" key="2">
    <source>
        <dbReference type="ARBA" id="ARBA00005165"/>
    </source>
</evidence>
<dbReference type="RefSeq" id="WP_087103455.1">
    <property type="nucleotide sequence ID" value="NZ_FWFG01000050.1"/>
</dbReference>
<dbReference type="InterPro" id="IPR036206">
    <property type="entry name" value="ThiamineP_synth_sf"/>
</dbReference>
<keyword evidence="5 10" id="KW-0460">Magnesium</keyword>
<evidence type="ECO:0000256" key="6">
    <source>
        <dbReference type="ARBA" id="ARBA00022977"/>
    </source>
</evidence>
<keyword evidence="3 10" id="KW-0808">Transferase</keyword>
<dbReference type="GO" id="GO:0005737">
    <property type="term" value="C:cytoplasm"/>
    <property type="evidence" value="ECO:0007669"/>
    <property type="project" value="TreeGrafter"/>
</dbReference>
<evidence type="ECO:0000256" key="8">
    <source>
        <dbReference type="ARBA" id="ARBA00047851"/>
    </source>
</evidence>
<dbReference type="GO" id="GO:0009228">
    <property type="term" value="P:thiamine biosynthetic process"/>
    <property type="evidence" value="ECO:0007669"/>
    <property type="project" value="UniProtKB-KW"/>
</dbReference>
<dbReference type="InterPro" id="IPR013785">
    <property type="entry name" value="Aldolase_TIM"/>
</dbReference>
<comment type="catalytic activity">
    <reaction evidence="8 10 11">
        <text>2-(2-carboxy-4-methylthiazol-5-yl)ethyl phosphate + 4-amino-2-methyl-5-(diphosphooxymethyl)pyrimidine + 2 H(+) = thiamine phosphate + CO2 + diphosphate</text>
        <dbReference type="Rhea" id="RHEA:47848"/>
        <dbReference type="ChEBI" id="CHEBI:15378"/>
        <dbReference type="ChEBI" id="CHEBI:16526"/>
        <dbReference type="ChEBI" id="CHEBI:33019"/>
        <dbReference type="ChEBI" id="CHEBI:37575"/>
        <dbReference type="ChEBI" id="CHEBI:57841"/>
        <dbReference type="ChEBI" id="CHEBI:62890"/>
        <dbReference type="EC" id="2.5.1.3"/>
    </reaction>
</comment>
<dbReference type="PANTHER" id="PTHR20857">
    <property type="entry name" value="THIAMINE-PHOSPHATE PYROPHOSPHORYLASE"/>
    <property type="match status" value="1"/>
</dbReference>
<dbReference type="GO" id="GO:0009229">
    <property type="term" value="P:thiamine diphosphate biosynthetic process"/>
    <property type="evidence" value="ECO:0007669"/>
    <property type="project" value="UniProtKB-UniRule"/>
</dbReference>
<protein>
    <recommendedName>
        <fullName evidence="10">Thiamine-phosphate synthase</fullName>
        <shortName evidence="10">TP synthase</shortName>
        <shortName evidence="10">TPS</shortName>
        <ecNumber evidence="10">2.5.1.3</ecNumber>
    </recommendedName>
    <alternativeName>
        <fullName evidence="10">Thiamine-phosphate pyrophosphorylase</fullName>
        <shortName evidence="10">TMP pyrophosphorylase</shortName>
        <shortName evidence="10">TMP-PPase</shortName>
    </alternativeName>
</protein>
<keyword evidence="15" id="KW-1185">Reference proteome</keyword>
<evidence type="ECO:0000256" key="4">
    <source>
        <dbReference type="ARBA" id="ARBA00022723"/>
    </source>
</evidence>
<evidence type="ECO:0000256" key="9">
    <source>
        <dbReference type="ARBA" id="ARBA00047883"/>
    </source>
</evidence>
<name>A0A1X6WYJ2_9MICO</name>
<feature type="binding site" evidence="10">
    <location>
        <begin position="197"/>
        <end position="198"/>
    </location>
    <ligand>
        <name>2-[(2R,5Z)-2-carboxy-4-methylthiazol-5(2H)-ylidene]ethyl phosphate</name>
        <dbReference type="ChEBI" id="CHEBI:62899"/>
    </ligand>
</feature>
<evidence type="ECO:0000256" key="12">
    <source>
        <dbReference type="RuleBase" id="RU004253"/>
    </source>
</evidence>